<evidence type="ECO:0000259" key="2">
    <source>
        <dbReference type="Pfam" id="PF00144"/>
    </source>
</evidence>
<dbReference type="InterPro" id="IPR050789">
    <property type="entry name" value="Diverse_Enzym_Activities"/>
</dbReference>
<name>A0ABY5KUZ3_9CELL</name>
<feature type="region of interest" description="Disordered" evidence="1">
    <location>
        <begin position="252"/>
        <end position="274"/>
    </location>
</feature>
<proteinExistence type="predicted"/>
<protein>
    <submittedName>
        <fullName evidence="3">Beta-lactamase family protein</fullName>
    </submittedName>
</protein>
<dbReference type="Gene3D" id="3.40.710.10">
    <property type="entry name" value="DD-peptidase/beta-lactamase superfamily"/>
    <property type="match status" value="1"/>
</dbReference>
<evidence type="ECO:0000313" key="3">
    <source>
        <dbReference type="EMBL" id="UUI73026.1"/>
    </source>
</evidence>
<reference evidence="3 4" key="1">
    <citation type="submission" date="2022-07" db="EMBL/GenBank/DDBJ databases">
        <title>Novel species in genus cellulomonas.</title>
        <authorList>
            <person name="Ye L."/>
        </authorList>
    </citation>
    <scope>NUCLEOTIDE SEQUENCE [LARGE SCALE GENOMIC DNA]</scope>
    <source>
        <strain evidence="4">zg-B89</strain>
    </source>
</reference>
<dbReference type="InterPro" id="IPR012338">
    <property type="entry name" value="Beta-lactam/transpept-like"/>
</dbReference>
<evidence type="ECO:0000313" key="4">
    <source>
        <dbReference type="Proteomes" id="UP001316384"/>
    </source>
</evidence>
<feature type="domain" description="Beta-lactamase-related" evidence="2">
    <location>
        <begin position="41"/>
        <end position="316"/>
    </location>
</feature>
<feature type="compositionally biased region" description="Low complexity" evidence="1">
    <location>
        <begin position="252"/>
        <end position="266"/>
    </location>
</feature>
<sequence length="498" mass="53558">MEHRRPASPDLPRRTPEEVGVPSAALLALVDALDAHDETHSVMVVRRGAVVAEGWWDPYRPDLPHDLYSLSKTFTAIALGLARQEGLLTFDDPVLSFFPDEAPAEPSAHLAAMRVRDLLTMRTGHHEDTSARTFEHEDFARAFLALPVEHEPGTWFVYNTAATYMLSAILTRLTGQRLVDYLEPRLFAPLGITGATWEQCPRGVDTGGFGLAVRTRDIAALGVLLAQDGVWDGVRLLPEGWVAEATADGAPVVPDPGADAAAAPEPGGDGPPEWHQGYGYQIWRCRHGAFRGDGAFGQFCVVVPEHDLVVAITSGDMDMQGVLDRVWDVLPQLSHDALAPDPGAHEALTRRLAGLAHAAPAQDVGDGVPSLVGRELVLERSLGPVRGLRIDVGADEDTVLVRTSGDDVVLRVGHGTWVEQTTTPPSEHGGPPRELLTLASADRPGPGEYRVTVRAVTTPFRWTATVRVGPDGAATLTAEQNVGYDRTSSGEIPLRVDA</sequence>
<organism evidence="3 4">
    <name type="scientific">Cellulomonas xiejunii</name>
    <dbReference type="NCBI Taxonomy" id="2968083"/>
    <lineage>
        <taxon>Bacteria</taxon>
        <taxon>Bacillati</taxon>
        <taxon>Actinomycetota</taxon>
        <taxon>Actinomycetes</taxon>
        <taxon>Micrococcales</taxon>
        <taxon>Cellulomonadaceae</taxon>
        <taxon>Cellulomonas</taxon>
    </lineage>
</organism>
<dbReference type="PANTHER" id="PTHR43283:SF7">
    <property type="entry name" value="BETA-LACTAMASE-RELATED DOMAIN-CONTAINING PROTEIN"/>
    <property type="match status" value="1"/>
</dbReference>
<gene>
    <name evidence="3" type="ORF">NP048_06185</name>
</gene>
<dbReference type="SUPFAM" id="SSF56601">
    <property type="entry name" value="beta-lactamase/transpeptidase-like"/>
    <property type="match status" value="1"/>
</dbReference>
<dbReference type="PANTHER" id="PTHR43283">
    <property type="entry name" value="BETA-LACTAMASE-RELATED"/>
    <property type="match status" value="1"/>
</dbReference>
<keyword evidence="4" id="KW-1185">Reference proteome</keyword>
<dbReference type="Proteomes" id="UP001316384">
    <property type="component" value="Chromosome"/>
</dbReference>
<evidence type="ECO:0000256" key="1">
    <source>
        <dbReference type="SAM" id="MobiDB-lite"/>
    </source>
</evidence>
<accession>A0ABY5KUZ3</accession>
<dbReference type="InterPro" id="IPR001466">
    <property type="entry name" value="Beta-lactam-related"/>
</dbReference>
<dbReference type="Pfam" id="PF00144">
    <property type="entry name" value="Beta-lactamase"/>
    <property type="match status" value="1"/>
</dbReference>
<dbReference type="RefSeq" id="WP_227577338.1">
    <property type="nucleotide sequence ID" value="NZ_CP101987.1"/>
</dbReference>
<dbReference type="EMBL" id="CP101987">
    <property type="protein sequence ID" value="UUI73026.1"/>
    <property type="molecule type" value="Genomic_DNA"/>
</dbReference>